<dbReference type="Proteomes" id="UP000262172">
    <property type="component" value="Unassembled WGS sequence"/>
</dbReference>
<evidence type="ECO:0000313" key="1">
    <source>
        <dbReference type="EMBL" id="REJ07342.1"/>
    </source>
</evidence>
<organism evidence="1 2">
    <name type="scientific">Microbacterium bovistercoris</name>
    <dbReference type="NCBI Taxonomy" id="2293570"/>
    <lineage>
        <taxon>Bacteria</taxon>
        <taxon>Bacillati</taxon>
        <taxon>Actinomycetota</taxon>
        <taxon>Actinomycetes</taxon>
        <taxon>Micrococcales</taxon>
        <taxon>Microbacteriaceae</taxon>
        <taxon>Microbacterium</taxon>
    </lineage>
</organism>
<dbReference type="EMBL" id="QUAB01000017">
    <property type="protein sequence ID" value="REJ07342.1"/>
    <property type="molecule type" value="Genomic_DNA"/>
</dbReference>
<comment type="caution">
    <text evidence="1">The sequence shown here is derived from an EMBL/GenBank/DDBJ whole genome shotgun (WGS) entry which is preliminary data.</text>
</comment>
<sequence length="216" mass="23290">MTSPELRFRLPGRWYSVDLAGGDATAASVRRIAKDAVGVADDRAPERARVRRQLEEAVAAGAQGDVRAIMFATEIAAGTPLPVTLLVFEPADLRMSPAIGTAPQTVLKVMAEGLKQLDPAAHASMVEVRGPAGPALRTHRVEPVQDGSEADGTLRLVADYWIPVPGTKQMLMVRLSTPLGELENMMCALFDEFVAASYFRAEHPPSLRDELFAARS</sequence>
<dbReference type="OrthoDB" id="5142055at2"/>
<reference evidence="1 2" key="1">
    <citation type="submission" date="2018-08" db="EMBL/GenBank/DDBJ databases">
        <title>Isolation, diversity and antifungal activity of Actinobacteria from cow dung.</title>
        <authorList>
            <person name="Ling L."/>
        </authorList>
    </citation>
    <scope>NUCLEOTIDE SEQUENCE [LARGE SCALE GENOMIC DNA]</scope>
    <source>
        <strain evidence="1 2">NEAU-LLE</strain>
    </source>
</reference>
<dbReference type="RefSeq" id="WP_116241034.1">
    <property type="nucleotide sequence ID" value="NZ_QUAB01000017.1"/>
</dbReference>
<evidence type="ECO:0000313" key="2">
    <source>
        <dbReference type="Proteomes" id="UP000262172"/>
    </source>
</evidence>
<keyword evidence="2" id="KW-1185">Reference proteome</keyword>
<proteinExistence type="predicted"/>
<gene>
    <name evidence="1" type="ORF">DY023_03850</name>
</gene>
<dbReference type="AlphaFoldDB" id="A0A371NWE3"/>
<protein>
    <submittedName>
        <fullName evidence="1">Uncharacterized protein</fullName>
    </submittedName>
</protein>
<name>A0A371NWE3_9MICO</name>
<accession>A0A371NWE3</accession>